<accession>A0ABD2LKJ1</accession>
<dbReference type="EMBL" id="JBICBT010000368">
    <property type="protein sequence ID" value="KAL3115684.1"/>
    <property type="molecule type" value="Genomic_DNA"/>
</dbReference>
<dbReference type="AlphaFoldDB" id="A0ABD2LKJ1"/>
<evidence type="ECO:0000313" key="2">
    <source>
        <dbReference type="EMBL" id="KAL3115685.1"/>
    </source>
</evidence>
<protein>
    <submittedName>
        <fullName evidence="1">Uncharacterized protein</fullName>
    </submittedName>
</protein>
<evidence type="ECO:0000313" key="1">
    <source>
        <dbReference type="EMBL" id="KAL3115684.1"/>
    </source>
</evidence>
<keyword evidence="3" id="KW-1185">Reference proteome</keyword>
<dbReference type="Proteomes" id="UP001620626">
    <property type="component" value="Unassembled WGS sequence"/>
</dbReference>
<name>A0ABD2LKJ1_9BILA</name>
<organism evidence="1 3">
    <name type="scientific">Heterodera trifolii</name>
    <dbReference type="NCBI Taxonomy" id="157864"/>
    <lineage>
        <taxon>Eukaryota</taxon>
        <taxon>Metazoa</taxon>
        <taxon>Ecdysozoa</taxon>
        <taxon>Nematoda</taxon>
        <taxon>Chromadorea</taxon>
        <taxon>Rhabditida</taxon>
        <taxon>Tylenchina</taxon>
        <taxon>Tylenchomorpha</taxon>
        <taxon>Tylenchoidea</taxon>
        <taxon>Heteroderidae</taxon>
        <taxon>Heteroderinae</taxon>
        <taxon>Heterodera</taxon>
    </lineage>
</organism>
<gene>
    <name evidence="1" type="ORF">niasHT_016393</name>
    <name evidence="2" type="ORF">niasHT_016394</name>
</gene>
<sequence>MNINFNGWQSPFEKVPNASECTDGYLGWNWRADKRISVDAVRKQLAAIEKSSANGFPKKARIHAHLSEPDVGECYPNCDEQI</sequence>
<dbReference type="EMBL" id="JBICBT010000368">
    <property type="protein sequence ID" value="KAL3115685.1"/>
    <property type="molecule type" value="Genomic_DNA"/>
</dbReference>
<proteinExistence type="predicted"/>
<comment type="caution">
    <text evidence="1">The sequence shown here is derived from an EMBL/GenBank/DDBJ whole genome shotgun (WGS) entry which is preliminary data.</text>
</comment>
<evidence type="ECO:0000313" key="3">
    <source>
        <dbReference type="Proteomes" id="UP001620626"/>
    </source>
</evidence>
<reference evidence="1 3" key="1">
    <citation type="submission" date="2024-10" db="EMBL/GenBank/DDBJ databases">
        <authorList>
            <person name="Kim D."/>
        </authorList>
    </citation>
    <scope>NUCLEOTIDE SEQUENCE [LARGE SCALE GENOMIC DNA]</scope>
    <source>
        <strain evidence="1">BH-2024</strain>
    </source>
</reference>